<accession>A0A136LYU7</accession>
<dbReference type="Proteomes" id="UP000070457">
    <property type="component" value="Unassembled WGS sequence"/>
</dbReference>
<feature type="region of interest" description="Disordered" evidence="6">
    <location>
        <begin position="326"/>
        <end position="359"/>
    </location>
</feature>
<keyword evidence="2 5" id="KW-0812">Transmembrane</keyword>
<dbReference type="GO" id="GO:0005886">
    <property type="term" value="C:plasma membrane"/>
    <property type="evidence" value="ECO:0007669"/>
    <property type="project" value="TreeGrafter"/>
</dbReference>
<dbReference type="InterPro" id="IPR001708">
    <property type="entry name" value="YidC/ALB3/OXA1/COX18"/>
</dbReference>
<sequence length="429" mass="47898">MDIFHNFFYVPIFNILMVLYQLLSENLGLAILAVALVAKLVTYPLTRRQINSAEKNREFQERTKDVRKKYKNDQETLAKEMAKLQAEYLPGQLMGCLNLIIVIVLLIQVRNVVINLVNQGVHAFNQVAYAESLKLPEDSVSVTLPEGFEDGQHSLTYVLQASDGARVEYVIDFVRASDDGTRSTLLNELRDREANLNEEERANLDRLTASWRQANIAVYIPEFTPDPVVGGDVTQIKAFVRPPSQETIDYSSLQVLLDGEEVPADRVSYTQGTSLNFEFIGADLSLVATDIGFSNPAAVAPYVVIAVGVGVTQFFASRIQMGFSSLNKQPDKEEDSKSKKKKDKKDKKEEPEEPDFAEMMQSSTQSMMFIFPVLTTLMSLGFLGGGSIFPAGVSLFWTGQSAFVIIEQLITNRDKVFARFTSSTPKDNE</sequence>
<dbReference type="Pfam" id="PF02096">
    <property type="entry name" value="60KD_IMP"/>
    <property type="match status" value="1"/>
</dbReference>
<evidence type="ECO:0000313" key="9">
    <source>
        <dbReference type="EMBL" id="KXK26815.1"/>
    </source>
</evidence>
<evidence type="ECO:0000256" key="6">
    <source>
        <dbReference type="SAM" id="MobiDB-lite"/>
    </source>
</evidence>
<keyword evidence="3 7" id="KW-1133">Transmembrane helix</keyword>
<comment type="similarity">
    <text evidence="5">Belongs to the OXA1/ALB3/YidC family.</text>
</comment>
<feature type="transmembrane region" description="Helical" evidence="7">
    <location>
        <begin position="369"/>
        <end position="389"/>
    </location>
</feature>
<gene>
    <name evidence="9" type="primary">yidC</name>
    <name evidence="9" type="ORF">TR69_WS6001000836</name>
</gene>
<comment type="subcellular location">
    <subcellularLocation>
        <location evidence="1 5">Membrane</location>
        <topology evidence="1 5">Multi-pass membrane protein</topology>
    </subcellularLocation>
</comment>
<protein>
    <submittedName>
        <fullName evidence="9">Membrane protein insertase YidC</fullName>
    </submittedName>
</protein>
<dbReference type="InterPro" id="IPR028055">
    <property type="entry name" value="YidC/Oxa/ALB_C"/>
</dbReference>
<organism evidence="9 10">
    <name type="scientific">candidate division WS6 bacterium OLB20</name>
    <dbReference type="NCBI Taxonomy" id="1617426"/>
    <lineage>
        <taxon>Bacteria</taxon>
        <taxon>Candidatus Dojkabacteria</taxon>
    </lineage>
</organism>
<dbReference type="PANTHER" id="PTHR12428">
    <property type="entry name" value="OXA1"/>
    <property type="match status" value="1"/>
</dbReference>
<evidence type="ECO:0000256" key="2">
    <source>
        <dbReference type="ARBA" id="ARBA00022692"/>
    </source>
</evidence>
<evidence type="ECO:0000256" key="3">
    <source>
        <dbReference type="ARBA" id="ARBA00022989"/>
    </source>
</evidence>
<keyword evidence="4 7" id="KW-0472">Membrane</keyword>
<dbReference type="GO" id="GO:0051205">
    <property type="term" value="P:protein insertion into membrane"/>
    <property type="evidence" value="ECO:0007669"/>
    <property type="project" value="TreeGrafter"/>
</dbReference>
<evidence type="ECO:0000256" key="7">
    <source>
        <dbReference type="SAM" id="Phobius"/>
    </source>
</evidence>
<dbReference type="EMBL" id="JYNZ01000003">
    <property type="protein sequence ID" value="KXK26815.1"/>
    <property type="molecule type" value="Genomic_DNA"/>
</dbReference>
<feature type="transmembrane region" description="Helical" evidence="7">
    <location>
        <begin position="299"/>
        <end position="316"/>
    </location>
</feature>
<feature type="transmembrane region" description="Helical" evidence="7">
    <location>
        <begin position="88"/>
        <end position="109"/>
    </location>
</feature>
<evidence type="ECO:0000259" key="8">
    <source>
        <dbReference type="Pfam" id="PF02096"/>
    </source>
</evidence>
<dbReference type="STRING" id="1617426.TR69_WS6001000836"/>
<evidence type="ECO:0000313" key="10">
    <source>
        <dbReference type="Proteomes" id="UP000070457"/>
    </source>
</evidence>
<evidence type="ECO:0000256" key="4">
    <source>
        <dbReference type="ARBA" id="ARBA00023136"/>
    </source>
</evidence>
<evidence type="ECO:0000256" key="5">
    <source>
        <dbReference type="RuleBase" id="RU003945"/>
    </source>
</evidence>
<name>A0A136LYU7_9BACT</name>
<dbReference type="GO" id="GO:0032977">
    <property type="term" value="F:membrane insertase activity"/>
    <property type="evidence" value="ECO:0007669"/>
    <property type="project" value="InterPro"/>
</dbReference>
<comment type="caution">
    <text evidence="9">The sequence shown here is derived from an EMBL/GenBank/DDBJ whole genome shotgun (WGS) entry which is preliminary data.</text>
</comment>
<proteinExistence type="inferred from homology"/>
<evidence type="ECO:0000256" key="1">
    <source>
        <dbReference type="ARBA" id="ARBA00004141"/>
    </source>
</evidence>
<reference evidence="9 10" key="1">
    <citation type="submission" date="2015-02" db="EMBL/GenBank/DDBJ databases">
        <title>Improved understanding of the partial-nitritation anammox process through 23 genomes representing the majority of the microbial community.</title>
        <authorList>
            <person name="Speth D.R."/>
            <person name="In T Zandt M."/>
            <person name="Guerrero Cruz S."/>
            <person name="Jetten M.S."/>
            <person name="Dutilh B.E."/>
        </authorList>
    </citation>
    <scope>NUCLEOTIDE SEQUENCE [LARGE SCALE GENOMIC DNA]</scope>
    <source>
        <strain evidence="9">OLB20</strain>
    </source>
</reference>
<dbReference type="AlphaFoldDB" id="A0A136LYU7"/>
<feature type="domain" description="Membrane insertase YidC/Oxa/ALB C-terminal" evidence="8">
    <location>
        <begin position="28"/>
        <end position="115"/>
    </location>
</feature>
<dbReference type="PANTHER" id="PTHR12428:SF65">
    <property type="entry name" value="CYTOCHROME C OXIDASE ASSEMBLY PROTEIN COX18, MITOCHONDRIAL"/>
    <property type="match status" value="1"/>
</dbReference>